<proteinExistence type="predicted"/>
<dbReference type="EMBL" id="FPLJ01000089">
    <property type="protein sequence ID" value="SGZ00073.1"/>
    <property type="molecule type" value="Genomic_DNA"/>
</dbReference>
<gene>
    <name evidence="2" type="ORF">MT2528_3965</name>
    <name evidence="1" type="ORF">NVI5450_1648</name>
</gene>
<evidence type="ECO:0000313" key="2">
    <source>
        <dbReference type="EMBL" id="SGZ00073.1"/>
    </source>
</evidence>
<accession>A0A1L0B139</accession>
<dbReference type="Proteomes" id="UP000183794">
    <property type="component" value="Unassembled WGS sequence"/>
</dbReference>
<sequence length="48" mass="5387">MLEKMGGYVSKSKSSSVTPEILLNETILQKRINKAKNEHPRTSKKKSA</sequence>
<evidence type="ECO:0000313" key="1">
    <source>
        <dbReference type="EMBL" id="SGY94952.1"/>
    </source>
</evidence>
<protein>
    <submittedName>
        <fullName evidence="1">Uncharacterized protein</fullName>
    </submittedName>
</protein>
<dbReference type="Proteomes" id="UP000182660">
    <property type="component" value="Unassembled WGS sequence"/>
</dbReference>
<reference evidence="2 3" key="1">
    <citation type="submission" date="2016-11" db="EMBL/GenBank/DDBJ databases">
        <authorList>
            <person name="Klemetsen T."/>
        </authorList>
    </citation>
    <scope>NUCLEOTIDE SEQUENCE [LARGE SCALE GENOMIC DNA]</scope>
    <source>
        <strain evidence="2">MT 2528</strain>
    </source>
</reference>
<name>A0A1L0B139_9GAMM</name>
<dbReference type="EMBL" id="FPLD01000051">
    <property type="protein sequence ID" value="SGY94952.1"/>
    <property type="molecule type" value="Genomic_DNA"/>
</dbReference>
<evidence type="ECO:0000313" key="4">
    <source>
        <dbReference type="Proteomes" id="UP000183794"/>
    </source>
</evidence>
<organism evidence="1 4">
    <name type="scientific">Moritella viscosa</name>
    <dbReference type="NCBI Taxonomy" id="80854"/>
    <lineage>
        <taxon>Bacteria</taxon>
        <taxon>Pseudomonadati</taxon>
        <taxon>Pseudomonadota</taxon>
        <taxon>Gammaproteobacteria</taxon>
        <taxon>Alteromonadales</taxon>
        <taxon>Moritellaceae</taxon>
        <taxon>Moritella</taxon>
    </lineage>
</organism>
<reference evidence="1 4" key="2">
    <citation type="submission" date="2016-11" db="EMBL/GenBank/DDBJ databases">
        <authorList>
            <person name="Jaros S."/>
            <person name="Januszkiewicz K."/>
            <person name="Wedrychowicz H."/>
        </authorList>
    </citation>
    <scope>NUCLEOTIDE SEQUENCE [LARGE SCALE GENOMIC DNA]</scope>
    <source>
        <strain evidence="1">NVI 5450</strain>
    </source>
</reference>
<keyword evidence="3" id="KW-1185">Reference proteome</keyword>
<dbReference type="AlphaFoldDB" id="A0A1L0B139"/>
<evidence type="ECO:0000313" key="3">
    <source>
        <dbReference type="Proteomes" id="UP000182660"/>
    </source>
</evidence>